<reference evidence="10" key="1">
    <citation type="submission" date="2015-08" db="EMBL/GenBank/DDBJ databases">
        <title>Genome sequence of the strict anaerobe Clostridium homopropionicum LuHBu1 (DSM 5847T).</title>
        <authorList>
            <person name="Poehlein A."/>
            <person name="Beck M."/>
            <person name="Schiel-Bengelsdorf B."/>
            <person name="Bengelsdorf F.R."/>
            <person name="Daniel R."/>
            <person name="Duerre P."/>
        </authorList>
    </citation>
    <scope>NUCLEOTIDE SEQUENCE [LARGE SCALE GENOMIC DNA]</scope>
    <source>
        <strain evidence="10">DSM 5847</strain>
    </source>
</reference>
<dbReference type="PANTHER" id="PTHR43302">
    <property type="entry name" value="TRANSPORTER ARSB-RELATED"/>
    <property type="match status" value="1"/>
</dbReference>
<comment type="caution">
    <text evidence="9">The sequence shown here is derived from an EMBL/GenBank/DDBJ whole genome shotgun (WGS) entry which is preliminary data.</text>
</comment>
<keyword evidence="4 7" id="KW-0812">Transmembrane</keyword>
<keyword evidence="2" id="KW-0813">Transport</keyword>
<feature type="transmembrane region" description="Helical" evidence="7">
    <location>
        <begin position="240"/>
        <end position="257"/>
    </location>
</feature>
<comment type="subcellular location">
    <subcellularLocation>
        <location evidence="1">Cell membrane</location>
        <topology evidence="1">Multi-pass membrane protein</topology>
    </subcellularLocation>
</comment>
<dbReference type="Proteomes" id="UP000037043">
    <property type="component" value="Unassembled WGS sequence"/>
</dbReference>
<keyword evidence="3" id="KW-1003">Cell membrane</keyword>
<keyword evidence="5 7" id="KW-1133">Transmembrane helix</keyword>
<keyword evidence="6 7" id="KW-0472">Membrane</keyword>
<dbReference type="AlphaFoldDB" id="A0A0L6Z6C2"/>
<feature type="transmembrane region" description="Helical" evidence="7">
    <location>
        <begin position="196"/>
        <end position="212"/>
    </location>
</feature>
<feature type="transmembrane region" description="Helical" evidence="7">
    <location>
        <begin position="35"/>
        <end position="53"/>
    </location>
</feature>
<feature type="transmembrane region" description="Helical" evidence="7">
    <location>
        <begin position="277"/>
        <end position="299"/>
    </location>
</feature>
<dbReference type="PANTHER" id="PTHR43302:SF5">
    <property type="entry name" value="TRANSPORTER ARSB-RELATED"/>
    <property type="match status" value="1"/>
</dbReference>
<keyword evidence="10" id="KW-1185">Reference proteome</keyword>
<evidence type="ECO:0000256" key="5">
    <source>
        <dbReference type="ARBA" id="ARBA00022989"/>
    </source>
</evidence>
<dbReference type="GO" id="GO:0005886">
    <property type="term" value="C:plasma membrane"/>
    <property type="evidence" value="ECO:0007669"/>
    <property type="project" value="UniProtKB-SubCell"/>
</dbReference>
<feature type="transmembrane region" description="Helical" evidence="7">
    <location>
        <begin position="348"/>
        <end position="367"/>
    </location>
</feature>
<evidence type="ECO:0000256" key="4">
    <source>
        <dbReference type="ARBA" id="ARBA00022692"/>
    </source>
</evidence>
<protein>
    <submittedName>
        <fullName evidence="9">Inner membrane protein YbiR</fullName>
    </submittedName>
</protein>
<feature type="transmembrane region" description="Helical" evidence="7">
    <location>
        <begin position="218"/>
        <end position="235"/>
    </location>
</feature>
<dbReference type="Pfam" id="PF03600">
    <property type="entry name" value="CitMHS"/>
    <property type="match status" value="1"/>
</dbReference>
<evidence type="ECO:0000256" key="6">
    <source>
        <dbReference type="ARBA" id="ARBA00023136"/>
    </source>
</evidence>
<dbReference type="GO" id="GO:0055085">
    <property type="term" value="P:transmembrane transport"/>
    <property type="evidence" value="ECO:0007669"/>
    <property type="project" value="InterPro"/>
</dbReference>
<evidence type="ECO:0000313" key="9">
    <source>
        <dbReference type="EMBL" id="KOA18519.1"/>
    </source>
</evidence>
<dbReference type="PATRIC" id="fig|1121318.3.peg.3418"/>
<sequence length="369" mass="41941">MKRIVEILKEEMVFAIALILAFLTSIISLPKVEYIDFKVLFSLFNLMVVVKAFEKLKILELTAGKILCKYKSARKVSLILIGLTFFSSMLITNDVALITFVPITLIIGIRAKFNVADTIIFQTLAANIGSSLTPMGNPQNLFLFSFYNLKAVEFFKVTGPLVAMGGICLIFFNLKIKDLMLQFSLKSIKIKNMKKAIIYGILFIIIILSVFNVIDYRIVTIITIVIVLILDKRILKQIDYLLLMTFVFFFIFIGNVSNMDFINSHLVNFLNSKTKTYIAALTLSQGISNVPCSIFMANFTNNWREVLLGVNIGGMGTLIASLASLISYKLYVKSKLEHRDNNQYLVKFTLYNFSTLFIMAIINYFIYIY</sequence>
<name>A0A0L6Z6C2_9CLOT</name>
<accession>A0A0L6Z6C2</accession>
<feature type="transmembrane region" description="Helical" evidence="7">
    <location>
        <begin position="12"/>
        <end position="29"/>
    </location>
</feature>
<feature type="transmembrane region" description="Helical" evidence="7">
    <location>
        <begin position="306"/>
        <end position="328"/>
    </location>
</feature>
<feature type="transmembrane region" description="Helical" evidence="7">
    <location>
        <begin position="154"/>
        <end position="176"/>
    </location>
</feature>
<feature type="domain" description="Citrate transporter-like" evidence="8">
    <location>
        <begin position="12"/>
        <end position="297"/>
    </location>
</feature>
<gene>
    <name evidence="9" type="primary">ybiR</name>
    <name evidence="9" type="ORF">CLHOM_34210</name>
</gene>
<organism evidence="9 10">
    <name type="scientific">Clostridium homopropionicum DSM 5847</name>
    <dbReference type="NCBI Taxonomy" id="1121318"/>
    <lineage>
        <taxon>Bacteria</taxon>
        <taxon>Bacillati</taxon>
        <taxon>Bacillota</taxon>
        <taxon>Clostridia</taxon>
        <taxon>Eubacteriales</taxon>
        <taxon>Clostridiaceae</taxon>
        <taxon>Clostridium</taxon>
    </lineage>
</organism>
<feature type="transmembrane region" description="Helical" evidence="7">
    <location>
        <begin position="73"/>
        <end position="91"/>
    </location>
</feature>
<dbReference type="InterPro" id="IPR004680">
    <property type="entry name" value="Cit_transptr-like_dom"/>
</dbReference>
<proteinExistence type="predicted"/>
<evidence type="ECO:0000256" key="3">
    <source>
        <dbReference type="ARBA" id="ARBA00022475"/>
    </source>
</evidence>
<dbReference type="STRING" id="36844.SAMN04488501_10159"/>
<evidence type="ECO:0000256" key="2">
    <source>
        <dbReference type="ARBA" id="ARBA00022448"/>
    </source>
</evidence>
<evidence type="ECO:0000256" key="7">
    <source>
        <dbReference type="SAM" id="Phobius"/>
    </source>
</evidence>
<evidence type="ECO:0000313" key="10">
    <source>
        <dbReference type="Proteomes" id="UP000037043"/>
    </source>
</evidence>
<evidence type="ECO:0000256" key="1">
    <source>
        <dbReference type="ARBA" id="ARBA00004651"/>
    </source>
</evidence>
<dbReference type="RefSeq" id="WP_242846798.1">
    <property type="nucleotide sequence ID" value="NZ_LHUR01000042.1"/>
</dbReference>
<dbReference type="EMBL" id="LHUR01000042">
    <property type="protein sequence ID" value="KOA18519.1"/>
    <property type="molecule type" value="Genomic_DNA"/>
</dbReference>
<evidence type="ECO:0000259" key="8">
    <source>
        <dbReference type="Pfam" id="PF03600"/>
    </source>
</evidence>